<dbReference type="Ensembl" id="ENSNMLT00000040912.1">
    <property type="protein sequence ID" value="ENSNMLP00000036724.1"/>
    <property type="gene ID" value="ENSNMLG00000022772.1"/>
</dbReference>
<evidence type="ECO:0000313" key="4">
    <source>
        <dbReference type="Ensembl" id="ENSNMLP00000036725.1"/>
    </source>
</evidence>
<evidence type="ECO:0000256" key="1">
    <source>
        <dbReference type="SAM" id="Coils"/>
    </source>
</evidence>
<dbReference type="InterPro" id="IPR025259">
    <property type="entry name" value="CCDC34/181"/>
</dbReference>
<proteinExistence type="predicted"/>
<feature type="compositionally biased region" description="Polar residues" evidence="2">
    <location>
        <begin position="60"/>
        <end position="80"/>
    </location>
</feature>
<feature type="coiled-coil region" evidence="1">
    <location>
        <begin position="126"/>
        <end position="190"/>
    </location>
</feature>
<dbReference type="Pfam" id="PF13904">
    <property type="entry name" value="CCDC34"/>
    <property type="match status" value="1"/>
</dbReference>
<dbReference type="PANTHER" id="PTHR23247">
    <property type="entry name" value="NY-REN-41 ANTIGEN L15 -RELATED"/>
    <property type="match status" value="1"/>
</dbReference>
<feature type="region of interest" description="Disordered" evidence="2">
    <location>
        <begin position="57"/>
        <end position="80"/>
    </location>
</feature>
<dbReference type="Proteomes" id="UP000694523">
    <property type="component" value="Unplaced"/>
</dbReference>
<dbReference type="AlphaFoldDB" id="A0A8C6UIP6"/>
<evidence type="ECO:0000259" key="3">
    <source>
        <dbReference type="Pfam" id="PF13904"/>
    </source>
</evidence>
<organism evidence="4 5">
    <name type="scientific">Neogobius melanostomus</name>
    <name type="common">round goby</name>
    <dbReference type="NCBI Taxonomy" id="47308"/>
    <lineage>
        <taxon>Eukaryota</taxon>
        <taxon>Metazoa</taxon>
        <taxon>Chordata</taxon>
        <taxon>Craniata</taxon>
        <taxon>Vertebrata</taxon>
        <taxon>Euteleostomi</taxon>
        <taxon>Actinopterygii</taxon>
        <taxon>Neopterygii</taxon>
        <taxon>Teleostei</taxon>
        <taxon>Neoteleostei</taxon>
        <taxon>Acanthomorphata</taxon>
        <taxon>Gobiaria</taxon>
        <taxon>Gobiiformes</taxon>
        <taxon>Gobioidei</taxon>
        <taxon>Gobiidae</taxon>
        <taxon>Benthophilinae</taxon>
        <taxon>Neogobiini</taxon>
        <taxon>Neogobius</taxon>
    </lineage>
</organism>
<accession>A0A8C6UIP6</accession>
<evidence type="ECO:0000256" key="2">
    <source>
        <dbReference type="SAM" id="MobiDB-lite"/>
    </source>
</evidence>
<dbReference type="Ensembl" id="ENSNMLT00000040913.1">
    <property type="protein sequence ID" value="ENSNMLP00000036725.1"/>
    <property type="gene ID" value="ENSNMLG00000022772.1"/>
</dbReference>
<dbReference type="InterPro" id="IPR045323">
    <property type="entry name" value="CCDC34"/>
</dbReference>
<keyword evidence="1" id="KW-0175">Coiled coil</keyword>
<dbReference type="PANTHER" id="PTHR23247:SF2">
    <property type="entry name" value="COILED-COIL DOMAIN-CONTAINING PROTEIN 34"/>
    <property type="match status" value="1"/>
</dbReference>
<keyword evidence="5" id="KW-1185">Reference proteome</keyword>
<name>A0A8C6UIP6_9GOBI</name>
<sequence length="229" mass="26602">MSNRPAFAPNGLSSTPVKKSLKRVKGFHPPTPLDLDVGVISDDEDTFSLLSPIYHDSFDSGENLSQSSGRSSPKGRNTSMLSERCELPKTRSDQTLSPAVPLITPHLNAWEQWLINKAKEDQVKSEKKAEEERLLQEQKIQQEKEHKEKVVMINQRIQEWLTIKREQERQEQLLKQSKEQEALNVQMEKQREIELKAQEKYKEWLQKKNQEKAEKLKKQKVTGSLYLKI</sequence>
<reference evidence="4" key="1">
    <citation type="submission" date="2025-05" db="UniProtKB">
        <authorList>
            <consortium name="Ensembl"/>
        </authorList>
    </citation>
    <scope>IDENTIFICATION</scope>
</reference>
<feature type="region of interest" description="Disordered" evidence="2">
    <location>
        <begin position="1"/>
        <end position="35"/>
    </location>
</feature>
<feature type="domain" description="Coiled-coil" evidence="3">
    <location>
        <begin position="107"/>
        <end position="220"/>
    </location>
</feature>
<evidence type="ECO:0000313" key="5">
    <source>
        <dbReference type="Proteomes" id="UP000694523"/>
    </source>
</evidence>
<protein>
    <recommendedName>
        <fullName evidence="3">Coiled-coil domain-containing protein</fullName>
    </recommendedName>
</protein>